<proteinExistence type="inferred from homology"/>
<keyword evidence="2 6" id="KW-0963">Cytoplasm</keyword>
<evidence type="ECO:0000256" key="6">
    <source>
        <dbReference type="HAMAP-Rule" id="MF_00693"/>
    </source>
</evidence>
<dbReference type="Gene3D" id="3.30.70.980">
    <property type="match status" value="2"/>
</dbReference>
<dbReference type="KEGG" id="bana:BARAN1_0841"/>
<comment type="similarity">
    <text evidence="1 6">Belongs to the TACO1 family.</text>
</comment>
<reference evidence="10" key="1">
    <citation type="submission" date="2018-05" db="EMBL/GenBank/DDBJ databases">
        <authorList>
            <person name="Hao L."/>
        </authorList>
    </citation>
    <scope>NUCLEOTIDE SEQUENCE [LARGE SCALE GENOMIC DNA]</scope>
</reference>
<evidence type="ECO:0000256" key="3">
    <source>
        <dbReference type="ARBA" id="ARBA00023015"/>
    </source>
</evidence>
<feature type="domain" description="TACO1/YebC-like second and third" evidence="7">
    <location>
        <begin position="93"/>
        <end position="248"/>
    </location>
</feature>
<dbReference type="PANTHER" id="PTHR12532:SF6">
    <property type="entry name" value="TRANSCRIPTIONAL REGULATORY PROTEIN YEBC-RELATED"/>
    <property type="match status" value="1"/>
</dbReference>
<dbReference type="FunFam" id="1.10.10.200:FF:000002">
    <property type="entry name" value="Probable transcriptional regulatory protein CLM62_37755"/>
    <property type="match status" value="1"/>
</dbReference>
<keyword evidence="4 6" id="KW-0238">DNA-binding</keyword>
<gene>
    <name evidence="9" type="ORF">BARAN1_0841</name>
</gene>
<feature type="domain" description="TACO1/YebC-like N-terminal" evidence="8">
    <location>
        <begin position="17"/>
        <end position="87"/>
    </location>
</feature>
<evidence type="ECO:0000256" key="5">
    <source>
        <dbReference type="ARBA" id="ARBA00023163"/>
    </source>
</evidence>
<dbReference type="Pfam" id="PF20772">
    <property type="entry name" value="TACO1_YebC_N"/>
    <property type="match status" value="1"/>
</dbReference>
<keyword evidence="3 6" id="KW-0805">Transcription regulation</keyword>
<dbReference type="GO" id="GO:0003677">
    <property type="term" value="F:DNA binding"/>
    <property type="evidence" value="ECO:0007669"/>
    <property type="project" value="UniProtKB-UniRule"/>
</dbReference>
<name>A0A2X3ML46_9BACT</name>
<dbReference type="SUPFAM" id="SSF75625">
    <property type="entry name" value="YebC-like"/>
    <property type="match status" value="1"/>
</dbReference>
<dbReference type="Gene3D" id="1.10.10.200">
    <property type="match status" value="1"/>
</dbReference>
<dbReference type="GO" id="GO:0005829">
    <property type="term" value="C:cytosol"/>
    <property type="evidence" value="ECO:0007669"/>
    <property type="project" value="TreeGrafter"/>
</dbReference>
<keyword evidence="5 6" id="KW-0804">Transcription</keyword>
<dbReference type="NCBIfam" id="TIGR01033">
    <property type="entry name" value="YebC/PmpR family DNA-binding transcriptional regulator"/>
    <property type="match status" value="1"/>
</dbReference>
<evidence type="ECO:0000256" key="2">
    <source>
        <dbReference type="ARBA" id="ARBA00022490"/>
    </source>
</evidence>
<accession>A0A2X3ML46</accession>
<evidence type="ECO:0000313" key="9">
    <source>
        <dbReference type="EMBL" id="SQD92865.1"/>
    </source>
</evidence>
<protein>
    <recommendedName>
        <fullName evidence="6">Probable transcriptional regulatory protein BARAN1_0841</fullName>
    </recommendedName>
</protein>
<evidence type="ECO:0000259" key="7">
    <source>
        <dbReference type="Pfam" id="PF01709"/>
    </source>
</evidence>
<dbReference type="InterPro" id="IPR029072">
    <property type="entry name" value="YebC-like"/>
</dbReference>
<evidence type="ECO:0000256" key="1">
    <source>
        <dbReference type="ARBA" id="ARBA00008724"/>
    </source>
</evidence>
<dbReference type="PANTHER" id="PTHR12532">
    <property type="entry name" value="TRANSLATIONAL ACTIVATOR OF CYTOCHROME C OXIDASE 1"/>
    <property type="match status" value="1"/>
</dbReference>
<dbReference type="InterPro" id="IPR049083">
    <property type="entry name" value="TACO1_YebC_N"/>
</dbReference>
<dbReference type="NCBIfam" id="NF001030">
    <property type="entry name" value="PRK00110.1"/>
    <property type="match status" value="1"/>
</dbReference>
<dbReference type="InterPro" id="IPR048300">
    <property type="entry name" value="TACO1_YebC-like_2nd/3rd_dom"/>
</dbReference>
<dbReference type="InterPro" id="IPR002876">
    <property type="entry name" value="Transcrip_reg_TACO1-like"/>
</dbReference>
<dbReference type="InterPro" id="IPR026564">
    <property type="entry name" value="Transcrip_reg_TACO1-like_dom3"/>
</dbReference>
<keyword evidence="10" id="KW-1185">Reference proteome</keyword>
<dbReference type="AlphaFoldDB" id="A0A2X3ML46"/>
<evidence type="ECO:0000259" key="8">
    <source>
        <dbReference type="Pfam" id="PF20772"/>
    </source>
</evidence>
<evidence type="ECO:0000313" key="10">
    <source>
        <dbReference type="Proteomes" id="UP000249818"/>
    </source>
</evidence>
<dbReference type="EMBL" id="LS483254">
    <property type="protein sequence ID" value="SQD92865.1"/>
    <property type="molecule type" value="Genomic_DNA"/>
</dbReference>
<dbReference type="GO" id="GO:0006355">
    <property type="term" value="P:regulation of DNA-templated transcription"/>
    <property type="evidence" value="ECO:0007669"/>
    <property type="project" value="UniProtKB-UniRule"/>
</dbReference>
<sequence length="261" mass="28145">MTIILPYAAREPMAGHSKWANIKHRKGAQDKKRSSLFSRITREIIVCARQDPNPETNVTLAAAIERARAANMPKDNIERAIKRGAGNLDGVQYAEVTYEGYGPGGVAILLRALTDNRNRTAAAVRHIFEGHGGSLGGEGSVAWQFDRRGVVEVIPGDADREGLVLVAAEAGAEDFLDEGETLTFYTPSSAVAAVRDALKGQGVTVTRAEIALVPKTTVRVEGKDAERLLKLMDALDEEEDVQEVVANFDIPDEVLVQVEGG</sequence>
<dbReference type="InterPro" id="IPR017856">
    <property type="entry name" value="Integrase-like_N"/>
</dbReference>
<organism evidence="9 10">
    <name type="scientific">Candidatus Bipolaricaulis anaerobius</name>
    <dbReference type="NCBI Taxonomy" id="2026885"/>
    <lineage>
        <taxon>Bacteria</taxon>
        <taxon>Candidatus Bipolaricaulota</taxon>
        <taxon>Candidatus Bipolaricaulia</taxon>
        <taxon>Candidatus Bipolaricaulales</taxon>
        <taxon>Candidatus Bipolaricaulaceae</taxon>
        <taxon>Candidatus Bipolaricaulis</taxon>
    </lineage>
</organism>
<dbReference type="Proteomes" id="UP000249818">
    <property type="component" value="Chromosome BARAN1"/>
</dbReference>
<comment type="subcellular location">
    <subcellularLocation>
        <location evidence="6">Cytoplasm</location>
    </subcellularLocation>
</comment>
<dbReference type="HAMAP" id="MF_00693">
    <property type="entry name" value="Transcrip_reg_TACO1"/>
    <property type="match status" value="1"/>
</dbReference>
<dbReference type="Pfam" id="PF01709">
    <property type="entry name" value="Transcrip_reg"/>
    <property type="match status" value="1"/>
</dbReference>
<dbReference type="NCBIfam" id="NF009044">
    <property type="entry name" value="PRK12378.1"/>
    <property type="match status" value="1"/>
</dbReference>
<evidence type="ECO:0000256" key="4">
    <source>
        <dbReference type="ARBA" id="ARBA00023125"/>
    </source>
</evidence>